<gene>
    <name evidence="1" type="ORF">AYBTSS11_LOCUS25235</name>
</gene>
<proteinExistence type="predicted"/>
<name>A0AA86T789_9FABA</name>
<dbReference type="Proteomes" id="UP001189624">
    <property type="component" value="Chromosome 9"/>
</dbReference>
<evidence type="ECO:0000313" key="1">
    <source>
        <dbReference type="EMBL" id="CAJ1973175.1"/>
    </source>
</evidence>
<evidence type="ECO:0000313" key="2">
    <source>
        <dbReference type="Proteomes" id="UP001189624"/>
    </source>
</evidence>
<keyword evidence="2" id="KW-1185">Reference proteome</keyword>
<dbReference type="AlphaFoldDB" id="A0AA86T789"/>
<reference evidence="1" key="1">
    <citation type="submission" date="2023-10" db="EMBL/GenBank/DDBJ databases">
        <authorList>
            <person name="Domelevo Entfellner J.-B."/>
        </authorList>
    </citation>
    <scope>NUCLEOTIDE SEQUENCE</scope>
</reference>
<protein>
    <submittedName>
        <fullName evidence="1">Uncharacterized protein</fullName>
    </submittedName>
</protein>
<dbReference type="Gramene" id="rna-AYBTSS11_LOCUS25235">
    <property type="protein sequence ID" value="CAJ1973175.1"/>
    <property type="gene ID" value="gene-AYBTSS11_LOCUS25235"/>
</dbReference>
<organism evidence="1 2">
    <name type="scientific">Sphenostylis stenocarpa</name>
    <dbReference type="NCBI Taxonomy" id="92480"/>
    <lineage>
        <taxon>Eukaryota</taxon>
        <taxon>Viridiplantae</taxon>
        <taxon>Streptophyta</taxon>
        <taxon>Embryophyta</taxon>
        <taxon>Tracheophyta</taxon>
        <taxon>Spermatophyta</taxon>
        <taxon>Magnoliopsida</taxon>
        <taxon>eudicotyledons</taxon>
        <taxon>Gunneridae</taxon>
        <taxon>Pentapetalae</taxon>
        <taxon>rosids</taxon>
        <taxon>fabids</taxon>
        <taxon>Fabales</taxon>
        <taxon>Fabaceae</taxon>
        <taxon>Papilionoideae</taxon>
        <taxon>50 kb inversion clade</taxon>
        <taxon>NPAAA clade</taxon>
        <taxon>indigoferoid/millettioid clade</taxon>
        <taxon>Phaseoleae</taxon>
        <taxon>Sphenostylis</taxon>
    </lineage>
</organism>
<accession>A0AA86T789</accession>
<dbReference type="EMBL" id="OY731406">
    <property type="protein sequence ID" value="CAJ1973175.1"/>
    <property type="molecule type" value="Genomic_DNA"/>
</dbReference>
<sequence>MAFVLPSSLAIWEIGNCLPLDRVFNHEASPQDAFIDKSQLVQSAPDGFEVIYKLPFFGLCSRIPIKPMRNGLLTTLDFYLMTSERFKP</sequence>